<organism evidence="1 2">
    <name type="scientific">Pleurotus eryngii</name>
    <name type="common">Boletus of the steppes</name>
    <dbReference type="NCBI Taxonomy" id="5323"/>
    <lineage>
        <taxon>Eukaryota</taxon>
        <taxon>Fungi</taxon>
        <taxon>Dikarya</taxon>
        <taxon>Basidiomycota</taxon>
        <taxon>Agaricomycotina</taxon>
        <taxon>Agaricomycetes</taxon>
        <taxon>Agaricomycetidae</taxon>
        <taxon>Agaricales</taxon>
        <taxon>Pleurotineae</taxon>
        <taxon>Pleurotaceae</taxon>
        <taxon>Pleurotus</taxon>
    </lineage>
</organism>
<comment type="caution">
    <text evidence="1">The sequence shown here is derived from an EMBL/GenBank/DDBJ whole genome shotgun (WGS) entry which is preliminary data.</text>
</comment>
<protein>
    <submittedName>
        <fullName evidence="1">Uncharacterized protein</fullName>
    </submittedName>
</protein>
<reference evidence="1" key="1">
    <citation type="submission" date="2020-11" db="EMBL/GenBank/DDBJ databases">
        <authorList>
            <consortium name="DOE Joint Genome Institute"/>
            <person name="Ahrendt S."/>
            <person name="Riley R."/>
            <person name="Andreopoulos W."/>
            <person name="Labutti K."/>
            <person name="Pangilinan J."/>
            <person name="Ruiz-Duenas F.J."/>
            <person name="Barrasa J.M."/>
            <person name="Sanchez-Garcia M."/>
            <person name="Camarero S."/>
            <person name="Miyauchi S."/>
            <person name="Serrano A."/>
            <person name="Linde D."/>
            <person name="Babiker R."/>
            <person name="Drula E."/>
            <person name="Ayuso-Fernandez I."/>
            <person name="Pacheco R."/>
            <person name="Padilla G."/>
            <person name="Ferreira P."/>
            <person name="Barriuso J."/>
            <person name="Kellner H."/>
            <person name="Castanera R."/>
            <person name="Alfaro M."/>
            <person name="Ramirez L."/>
            <person name="Pisabarro A.G."/>
            <person name="Kuo A."/>
            <person name="Tritt A."/>
            <person name="Lipzen A."/>
            <person name="He G."/>
            <person name="Yan M."/>
            <person name="Ng V."/>
            <person name="Cullen D."/>
            <person name="Martin F."/>
            <person name="Rosso M.-N."/>
            <person name="Henrissat B."/>
            <person name="Hibbett D."/>
            <person name="Martinez A.T."/>
            <person name="Grigoriev I.V."/>
        </authorList>
    </citation>
    <scope>NUCLEOTIDE SEQUENCE</scope>
    <source>
        <strain evidence="1">ATCC 90797</strain>
    </source>
</reference>
<evidence type="ECO:0000313" key="1">
    <source>
        <dbReference type="EMBL" id="KAF9491420.1"/>
    </source>
</evidence>
<dbReference type="AlphaFoldDB" id="A0A9P5ZPU3"/>
<accession>A0A9P5ZPU3</accession>
<dbReference type="OrthoDB" id="3232711at2759"/>
<dbReference type="Proteomes" id="UP000807025">
    <property type="component" value="Unassembled WGS sequence"/>
</dbReference>
<evidence type="ECO:0000313" key="2">
    <source>
        <dbReference type="Proteomes" id="UP000807025"/>
    </source>
</evidence>
<gene>
    <name evidence="1" type="ORF">BDN71DRAFT_1359531</name>
</gene>
<dbReference type="EMBL" id="MU154620">
    <property type="protein sequence ID" value="KAF9491420.1"/>
    <property type="molecule type" value="Genomic_DNA"/>
</dbReference>
<keyword evidence="2" id="KW-1185">Reference proteome</keyword>
<proteinExistence type="predicted"/>
<feature type="non-terminal residue" evidence="1">
    <location>
        <position position="1"/>
    </location>
</feature>
<feature type="non-terminal residue" evidence="1">
    <location>
        <position position="88"/>
    </location>
</feature>
<sequence>GLKAEWCHSWACTACWAEEQDLVLKKMCRVLSYLDWQAVWWRGQSHLRTATVSTELLDGLSAYAAKQSSMFLRLRKCFADQWYPILQS</sequence>
<name>A0A9P5ZPU3_PLEER</name>